<dbReference type="RefSeq" id="WP_119596611.1">
    <property type="nucleotide sequence ID" value="NZ_QXBN01000046.1"/>
</dbReference>
<dbReference type="AlphaFoldDB" id="A0ABD7HGM0"/>
<keyword evidence="1" id="KW-1133">Transmembrane helix</keyword>
<proteinExistence type="predicted"/>
<comment type="caution">
    <text evidence="2">The sequence shown here is derived from an EMBL/GenBank/DDBJ whole genome shotgun (WGS) entry which is preliminary data.</text>
</comment>
<organism evidence="2 3">
    <name type="scientific">Mycobacteroides abscessus</name>
    <dbReference type="NCBI Taxonomy" id="36809"/>
    <lineage>
        <taxon>Bacteria</taxon>
        <taxon>Bacillati</taxon>
        <taxon>Actinomycetota</taxon>
        <taxon>Actinomycetes</taxon>
        <taxon>Mycobacteriales</taxon>
        <taxon>Mycobacteriaceae</taxon>
        <taxon>Mycobacteroides</taxon>
    </lineage>
</organism>
<evidence type="ECO:0000313" key="3">
    <source>
        <dbReference type="Proteomes" id="UP000284557"/>
    </source>
</evidence>
<accession>A0ABD7HGM0</accession>
<dbReference type="EMBL" id="QXBN01000046">
    <property type="protein sequence ID" value="RIT28716.1"/>
    <property type="molecule type" value="Genomic_DNA"/>
</dbReference>
<keyword evidence="1" id="KW-0812">Transmembrane</keyword>
<protein>
    <submittedName>
        <fullName evidence="2">Uncharacterized protein</fullName>
    </submittedName>
</protein>
<evidence type="ECO:0000256" key="1">
    <source>
        <dbReference type="SAM" id="Phobius"/>
    </source>
</evidence>
<feature type="transmembrane region" description="Helical" evidence="1">
    <location>
        <begin position="6"/>
        <end position="27"/>
    </location>
</feature>
<keyword evidence="1" id="KW-0472">Membrane</keyword>
<evidence type="ECO:0000313" key="2">
    <source>
        <dbReference type="EMBL" id="RIT28716.1"/>
    </source>
</evidence>
<reference evidence="2 3" key="1">
    <citation type="submission" date="2018-08" db="EMBL/GenBank/DDBJ databases">
        <title>Linezolid Resistance in Mycobacterium abscessus: MIC Distribution and Comprehensive Investigation of Resistance Mechanisms.</title>
        <authorList>
            <person name="Ye M."/>
            <person name="Xu L."/>
            <person name="Zou Y."/>
            <person name="Li B."/>
            <person name="Guo Q."/>
            <person name="Zhang Y."/>
            <person name="Zhan M."/>
            <person name="Xu B."/>
            <person name="Yu F."/>
            <person name="Zhang Z."/>
            <person name="Chu H."/>
        </authorList>
    </citation>
    <scope>NUCLEOTIDE SEQUENCE [LARGE SCALE GENOMIC DNA]</scope>
    <source>
        <strain evidence="2 3">G143</strain>
    </source>
</reference>
<name>A0ABD7HGM0_9MYCO</name>
<gene>
    <name evidence="2" type="ORF">D2E76_26965</name>
</gene>
<dbReference type="Proteomes" id="UP000284557">
    <property type="component" value="Unassembled WGS sequence"/>
</dbReference>
<sequence length="84" mass="9514">MDWGLVVTGTSMAVSVIAMVRALGWAWRAQQEAVRRQRAHEALMYEQVAQFREGSGQSASHRQNLTQALEQFRVEVPDAMKTPR</sequence>